<dbReference type="InterPro" id="IPR004360">
    <property type="entry name" value="Glyas_Fos-R_dOase_dom"/>
</dbReference>
<organism evidence="5 6">
    <name type="scientific">Chlorella sorokiniana</name>
    <name type="common">Freshwater green alga</name>
    <dbReference type="NCBI Taxonomy" id="3076"/>
    <lineage>
        <taxon>Eukaryota</taxon>
        <taxon>Viridiplantae</taxon>
        <taxon>Chlorophyta</taxon>
        <taxon>core chlorophytes</taxon>
        <taxon>Trebouxiophyceae</taxon>
        <taxon>Chlorellales</taxon>
        <taxon>Chlorellaceae</taxon>
        <taxon>Chlorella clade</taxon>
        <taxon>Chlorella</taxon>
    </lineage>
</organism>
<keyword evidence="2" id="KW-0175">Coiled coil</keyword>
<feature type="region of interest" description="Disordered" evidence="3">
    <location>
        <begin position="873"/>
        <end position="955"/>
    </location>
</feature>
<feature type="compositionally biased region" description="Low complexity" evidence="3">
    <location>
        <begin position="687"/>
        <end position="698"/>
    </location>
</feature>
<dbReference type="GO" id="GO:0004534">
    <property type="term" value="F:5'-3' RNA exonuclease activity"/>
    <property type="evidence" value="ECO:0007669"/>
    <property type="project" value="TreeGrafter"/>
</dbReference>
<evidence type="ECO:0000259" key="4">
    <source>
        <dbReference type="PROSITE" id="PS51819"/>
    </source>
</evidence>
<feature type="region of interest" description="Disordered" evidence="3">
    <location>
        <begin position="356"/>
        <end position="375"/>
    </location>
</feature>
<feature type="domain" description="VOC" evidence="4">
    <location>
        <begin position="1084"/>
        <end position="1203"/>
    </location>
</feature>
<dbReference type="InterPro" id="IPR029068">
    <property type="entry name" value="Glyas_Bleomycin-R_OHBP_Dase"/>
</dbReference>
<evidence type="ECO:0000256" key="2">
    <source>
        <dbReference type="SAM" id="Coils"/>
    </source>
</evidence>
<feature type="compositionally biased region" description="Low complexity" evidence="3">
    <location>
        <begin position="356"/>
        <end position="367"/>
    </location>
</feature>
<evidence type="ECO:0000256" key="3">
    <source>
        <dbReference type="SAM" id="MobiDB-lite"/>
    </source>
</evidence>
<dbReference type="InterPro" id="IPR037523">
    <property type="entry name" value="VOC_core"/>
</dbReference>
<feature type="compositionally biased region" description="Low complexity" evidence="3">
    <location>
        <begin position="287"/>
        <end position="300"/>
    </location>
</feature>
<dbReference type="PROSITE" id="PS51819">
    <property type="entry name" value="VOC"/>
    <property type="match status" value="1"/>
</dbReference>
<keyword evidence="6" id="KW-1185">Reference proteome</keyword>
<dbReference type="PANTHER" id="PTHR12341:SF7">
    <property type="entry name" value="5'-3' EXORIBONUCLEASE 1"/>
    <property type="match status" value="1"/>
</dbReference>
<dbReference type="AlphaFoldDB" id="A0A2P6TCB3"/>
<feature type="region of interest" description="Disordered" evidence="3">
    <location>
        <begin position="585"/>
        <end position="626"/>
    </location>
</feature>
<evidence type="ECO:0000313" key="5">
    <source>
        <dbReference type="EMBL" id="PRW20269.1"/>
    </source>
</evidence>
<dbReference type="Gene3D" id="3.10.180.10">
    <property type="entry name" value="2,3-Dihydroxybiphenyl 1,2-Dioxygenase, domain 1"/>
    <property type="match status" value="1"/>
</dbReference>
<feature type="region of interest" description="Disordered" evidence="3">
    <location>
        <begin position="121"/>
        <end position="141"/>
    </location>
</feature>
<feature type="compositionally biased region" description="Low complexity" evidence="3">
    <location>
        <begin position="224"/>
        <end position="244"/>
    </location>
</feature>
<dbReference type="GO" id="GO:0005634">
    <property type="term" value="C:nucleus"/>
    <property type="evidence" value="ECO:0007669"/>
    <property type="project" value="TreeGrafter"/>
</dbReference>
<dbReference type="PANTHER" id="PTHR12341">
    <property type="entry name" value="5'-&gt;3' EXORIBONUCLEASE"/>
    <property type="match status" value="1"/>
</dbReference>
<comment type="caution">
    <text evidence="5">The sequence shown here is derived from an EMBL/GenBank/DDBJ whole genome shotgun (WGS) entry which is preliminary data.</text>
</comment>
<feature type="region of interest" description="Disordered" evidence="3">
    <location>
        <begin position="393"/>
        <end position="420"/>
    </location>
</feature>
<dbReference type="EMBL" id="LHPG02000025">
    <property type="protein sequence ID" value="PRW20269.1"/>
    <property type="molecule type" value="Genomic_DNA"/>
</dbReference>
<dbReference type="SUPFAM" id="SSF54593">
    <property type="entry name" value="Glyoxalase/Bleomycin resistance protein/Dihydroxybiphenyl dioxygenase"/>
    <property type="match status" value="1"/>
</dbReference>
<feature type="compositionally biased region" description="Acidic residues" evidence="3">
    <location>
        <begin position="319"/>
        <end position="342"/>
    </location>
</feature>
<accession>A0A2P6TCB3</accession>
<feature type="compositionally biased region" description="Gly residues" evidence="3">
    <location>
        <begin position="398"/>
        <end position="408"/>
    </location>
</feature>
<dbReference type="Pfam" id="PF00903">
    <property type="entry name" value="Glyoxalase"/>
    <property type="match status" value="1"/>
</dbReference>
<dbReference type="CDD" id="cd07245">
    <property type="entry name" value="VOC_like"/>
    <property type="match status" value="1"/>
</dbReference>
<protein>
    <submittedName>
        <fullName evidence="5">Glyoxylase family</fullName>
    </submittedName>
</protein>
<feature type="coiled-coil region" evidence="2">
    <location>
        <begin position="802"/>
        <end position="829"/>
    </location>
</feature>
<dbReference type="Gene3D" id="3.40.50.12390">
    <property type="match status" value="2"/>
</dbReference>
<evidence type="ECO:0000256" key="1">
    <source>
        <dbReference type="ARBA" id="ARBA00038299"/>
    </source>
</evidence>
<feature type="compositionally biased region" description="Basic residues" evidence="3">
    <location>
        <begin position="277"/>
        <end position="286"/>
    </location>
</feature>
<dbReference type="STRING" id="3076.A0A2P6TCB3"/>
<comment type="similarity">
    <text evidence="1">Belongs to the 5'-3' exonuclease family.</text>
</comment>
<feature type="region of interest" description="Disordered" evidence="3">
    <location>
        <begin position="217"/>
        <end position="244"/>
    </location>
</feature>
<dbReference type="OrthoDB" id="372487at2759"/>
<feature type="compositionally biased region" description="Gly residues" evidence="3">
    <location>
        <begin position="885"/>
        <end position="895"/>
    </location>
</feature>
<gene>
    <name evidence="5" type="ORF">C2E21_9146</name>
</gene>
<dbReference type="InterPro" id="IPR004859">
    <property type="entry name" value="Xrn1_N"/>
</dbReference>
<dbReference type="Proteomes" id="UP000239899">
    <property type="component" value="Unassembled WGS sequence"/>
</dbReference>
<reference evidence="5 6" key="1">
    <citation type="journal article" date="2018" name="Plant J.">
        <title>Genome sequences of Chlorella sorokiniana UTEX 1602 and Micractinium conductrix SAG 241.80: implications to maltose excretion by a green alga.</title>
        <authorList>
            <person name="Arriola M.B."/>
            <person name="Velmurugan N."/>
            <person name="Zhang Y."/>
            <person name="Plunkett M.H."/>
            <person name="Hondzo H."/>
            <person name="Barney B.M."/>
        </authorList>
    </citation>
    <scope>NUCLEOTIDE SEQUENCE [LARGE SCALE GENOMIC DNA]</scope>
    <source>
        <strain evidence="6">UTEX 1602</strain>
    </source>
</reference>
<feature type="compositionally biased region" description="Low complexity" evidence="3">
    <location>
        <begin position="924"/>
        <end position="937"/>
    </location>
</feature>
<feature type="region of interest" description="Disordered" evidence="3">
    <location>
        <begin position="276"/>
        <end position="300"/>
    </location>
</feature>
<feature type="region of interest" description="Disordered" evidence="3">
    <location>
        <begin position="314"/>
        <end position="343"/>
    </location>
</feature>
<sequence>MGVPGLQTWLRRRYGDAFVPLPEGGFDHVYIDMSSTLHQVIRRARTKQYFHVTLHRRLDDILAAAAPRKRVVLALDGPAPLAKLLEQRRRRRRESDRAARQHEVAAEAAAAAQAAAEVAQAAAAGGEQGGEGGGEGSEGFSSTVDALGIKGTFRPPNPELSTLALTTGSQLMLEVHASLQAYICKKLADPATSHLSFELSDSTVKGEGELKILSRLLHPGGREGSASDGLDGSSSSGSSEGETHLVLGSDSDLLLMSMVSGQRGVYIVGDLFEDRRQHHHHHRRKQPPQQEQLAAQQQQQQAAAALAASLLEAAASGDTESDTDSGSESEVESEGSESEQEDPQLVVPLPGAAQPAAWPAAAATQAAPEPPPPLIAFSQDALAALWRVQHLLPAAEEGPGGSSTGGRGRGGRRQQLGREQSEVTSLALDLMLLAVMANGDDYLPAIQGMQLSNKHRPGIWDLYLHLRQEPEWVGQWLVQRHCHCGGGRHDSWNPCPSVRLNLPMLRKLLADYYSQRYVWMLHEGEPGSMDSGLDGSMGGSMSVSGSVGGSMDGSGGTAPAEMGGTAADPRAVYVWNEEGLAAAAALAQGTAETDEENEGAEGAAAGGQRRRRHHNRAPLQGTEPQPDEYVKGLEWVLQMYSSGAVRDYRFAYDFMAPSLPELLRALGSIQEQHEAQQAQRRARRAGGDAAAAAAPQGGLSDGEQEQLGRQQAARRPRRSVQPLLPAACAMALLPRGGRMHAATALQHLMDEGSELEEIYAVCDECAAIGQRLGAVGREIESVRGQLVQLGEEPSSAGNAALVMHLEQDLDRLRQDMSQLQRTQQEHLYEAHPYRPFPTEALEAAVAAVPLDSYPEQERRLAQFGREFVYFRAPQSPEQQQQQQQQGGGAREGGAGAARTPLRSGRRQRDVAAAAASGSVGGSMSGDSFDAAAGSIGSDGEEEGEAAPALLRPPQRPRPWTPMHAWVRETLAFVAAYPRVADPWLIRRSNTRVQREVLPLRPYMQPPRKTASDSTVAMSAPCQARQGSQAPRGRTLRVAVSAKAARSRVYTAEGAPATLPEGVTDAYSLKAYAQNQSKGRIIFQGVHHVALLCASLERSLDFYCGVLGLEINPDRPHNKLPYRGAWLWIGPEMIHLMELPNPDPLEGRPTHGGRDRHTCVGVEDIAPLEARLKEAGVEYTRSMSGRPAIFFRDPDANCLEVVQIEAWR</sequence>
<feature type="compositionally biased region" description="Gly residues" evidence="3">
    <location>
        <begin position="126"/>
        <end position="137"/>
    </location>
</feature>
<feature type="region of interest" description="Disordered" evidence="3">
    <location>
        <begin position="673"/>
        <end position="719"/>
    </location>
</feature>
<dbReference type="InterPro" id="IPR027073">
    <property type="entry name" value="5_3_exoribonuclease"/>
</dbReference>
<dbReference type="GO" id="GO:0000956">
    <property type="term" value="P:nuclear-transcribed mRNA catabolic process"/>
    <property type="evidence" value="ECO:0007669"/>
    <property type="project" value="TreeGrafter"/>
</dbReference>
<name>A0A2P6TCB3_CHLSO</name>
<dbReference type="GO" id="GO:0003723">
    <property type="term" value="F:RNA binding"/>
    <property type="evidence" value="ECO:0007669"/>
    <property type="project" value="TreeGrafter"/>
</dbReference>
<dbReference type="Pfam" id="PF03159">
    <property type="entry name" value="XRN_N"/>
    <property type="match status" value="1"/>
</dbReference>
<proteinExistence type="inferred from homology"/>
<evidence type="ECO:0000313" key="6">
    <source>
        <dbReference type="Proteomes" id="UP000239899"/>
    </source>
</evidence>